<dbReference type="Gene3D" id="3.60.110.10">
    <property type="entry name" value="Carbon-nitrogen hydrolase"/>
    <property type="match status" value="1"/>
</dbReference>
<organism evidence="11 12">
    <name type="scientific">SAR86 cluster bacterium</name>
    <dbReference type="NCBI Taxonomy" id="2030880"/>
    <lineage>
        <taxon>Bacteria</taxon>
        <taxon>Pseudomonadati</taxon>
        <taxon>Pseudomonadota</taxon>
        <taxon>Gammaproteobacteria</taxon>
        <taxon>SAR86 cluster</taxon>
    </lineage>
</organism>
<comment type="function">
    <text evidence="9">Catalyzes the phospholipid dependent N-acylation of the N-terminal cysteine of apolipoprotein, the last step in lipoprotein maturation.</text>
</comment>
<name>A0A520MT31_9GAMM</name>
<dbReference type="InterPro" id="IPR045378">
    <property type="entry name" value="LNT_N"/>
</dbReference>
<accession>A0A520MT31</accession>
<evidence type="ECO:0000256" key="4">
    <source>
        <dbReference type="ARBA" id="ARBA00022679"/>
    </source>
</evidence>
<comment type="subcellular location">
    <subcellularLocation>
        <location evidence="1 9">Cell membrane</location>
        <topology evidence="1 9">Multi-pass membrane protein</topology>
    </subcellularLocation>
</comment>
<dbReference type="GO" id="GO:0005886">
    <property type="term" value="C:plasma membrane"/>
    <property type="evidence" value="ECO:0007669"/>
    <property type="project" value="UniProtKB-SubCell"/>
</dbReference>
<dbReference type="GO" id="GO:0016410">
    <property type="term" value="F:N-acyltransferase activity"/>
    <property type="evidence" value="ECO:0007669"/>
    <property type="project" value="UniProtKB-UniRule"/>
</dbReference>
<dbReference type="PANTHER" id="PTHR38686">
    <property type="entry name" value="APOLIPOPROTEIN N-ACYLTRANSFERASE"/>
    <property type="match status" value="1"/>
</dbReference>
<evidence type="ECO:0000256" key="2">
    <source>
        <dbReference type="ARBA" id="ARBA00010065"/>
    </source>
</evidence>
<dbReference type="HAMAP" id="MF_01148">
    <property type="entry name" value="Lnt"/>
    <property type="match status" value="1"/>
</dbReference>
<keyword evidence="7 9" id="KW-0472">Membrane</keyword>
<comment type="pathway">
    <text evidence="9">Protein modification; lipoprotein biosynthesis (N-acyl transfer).</text>
</comment>
<gene>
    <name evidence="9 11" type="primary">lnt</name>
    <name evidence="11" type="ORF">EVA99_01610</name>
</gene>
<feature type="transmembrane region" description="Helical" evidence="9">
    <location>
        <begin position="69"/>
        <end position="90"/>
    </location>
</feature>
<dbReference type="PANTHER" id="PTHR38686:SF1">
    <property type="entry name" value="APOLIPOPROTEIN N-ACYLTRANSFERASE"/>
    <property type="match status" value="1"/>
</dbReference>
<dbReference type="InterPro" id="IPR004563">
    <property type="entry name" value="Apolipo_AcylTrfase"/>
</dbReference>
<feature type="transmembrane region" description="Helical" evidence="9">
    <location>
        <begin position="132"/>
        <end position="151"/>
    </location>
</feature>
<dbReference type="NCBIfam" id="TIGR00546">
    <property type="entry name" value="lnt"/>
    <property type="match status" value="1"/>
</dbReference>
<feature type="transmembrane region" description="Helical" evidence="9">
    <location>
        <begin position="36"/>
        <end position="57"/>
    </location>
</feature>
<keyword evidence="4 9" id="KW-0808">Transferase</keyword>
<keyword evidence="5 9" id="KW-0812">Transmembrane</keyword>
<evidence type="ECO:0000259" key="10">
    <source>
        <dbReference type="PROSITE" id="PS50263"/>
    </source>
</evidence>
<comment type="caution">
    <text evidence="9">Lacks conserved residue(s) required for the propagation of feature annotation.</text>
</comment>
<dbReference type="Pfam" id="PF20154">
    <property type="entry name" value="LNT_N"/>
    <property type="match status" value="1"/>
</dbReference>
<evidence type="ECO:0000256" key="6">
    <source>
        <dbReference type="ARBA" id="ARBA00022989"/>
    </source>
</evidence>
<evidence type="ECO:0000256" key="3">
    <source>
        <dbReference type="ARBA" id="ARBA00022475"/>
    </source>
</evidence>
<dbReference type="InterPro" id="IPR003010">
    <property type="entry name" value="C-N_Hydrolase"/>
</dbReference>
<keyword evidence="6 9" id="KW-1133">Transmembrane helix</keyword>
<evidence type="ECO:0000313" key="11">
    <source>
        <dbReference type="EMBL" id="RZO24381.1"/>
    </source>
</evidence>
<dbReference type="Pfam" id="PF00795">
    <property type="entry name" value="CN_hydrolase"/>
    <property type="match status" value="1"/>
</dbReference>
<comment type="caution">
    <text evidence="11">The sequence shown here is derived from an EMBL/GenBank/DDBJ whole genome shotgun (WGS) entry which is preliminary data.</text>
</comment>
<evidence type="ECO:0000256" key="9">
    <source>
        <dbReference type="HAMAP-Rule" id="MF_01148"/>
    </source>
</evidence>
<proteinExistence type="inferred from homology"/>
<feature type="transmembrane region" description="Helical" evidence="9">
    <location>
        <begin position="102"/>
        <end position="125"/>
    </location>
</feature>
<evidence type="ECO:0000256" key="1">
    <source>
        <dbReference type="ARBA" id="ARBA00004651"/>
    </source>
</evidence>
<sequence length="405" mass="46438">MIKYFFAGWFSAILFWSFSIAWLFDAVNYYGAGNFLSGFITILLVCYISIYFGIFTMAMKYFQNSKYRILVLPSIFFLLEWLKSWVISGFPWLNLGALNEYLWGALPIVGAAGTSFIIILVITLFMEKNNIVVTRSVGLLLCILMVFGPGYNQKSGKEQLSISVIQPLNSNIYEIITMTNEAEADLVIWPEAVAFYDKKILDSLDNKNVIGGFFREQDQKIYTSAINLETQHFYDKRNLVPFGEFQPFGELLSSLNDFFNIPNSQLDRAPRNQKKADWSALVCWELVFNDTFTNRVKGTNYIIHMSNDSWYGDGMAEQHLKHARMRAVESNKWVVRSTVDGISQIISPRPEESSEKLNKKSKGSLTHTITLNNKDTFYVKHGDLPLLIISFLFLALGVINRRYEN</sequence>
<dbReference type="SUPFAM" id="SSF56317">
    <property type="entry name" value="Carbon-nitrogen hydrolase"/>
    <property type="match status" value="1"/>
</dbReference>
<feature type="domain" description="CN hydrolase" evidence="10">
    <location>
        <begin position="153"/>
        <end position="371"/>
    </location>
</feature>
<evidence type="ECO:0000256" key="5">
    <source>
        <dbReference type="ARBA" id="ARBA00022692"/>
    </source>
</evidence>
<comment type="catalytic activity">
    <reaction evidence="9">
        <text>N-terminal S-1,2-diacyl-sn-glyceryl-L-cysteinyl-[lipoprotein] + a glycerophospholipid = N-acyl-S-1,2-diacyl-sn-glyceryl-L-cysteinyl-[lipoprotein] + a 2-acyl-sn-glycero-3-phospholipid + H(+)</text>
        <dbReference type="Rhea" id="RHEA:48228"/>
        <dbReference type="Rhea" id="RHEA-COMP:14681"/>
        <dbReference type="Rhea" id="RHEA-COMP:14684"/>
        <dbReference type="ChEBI" id="CHEBI:15378"/>
        <dbReference type="ChEBI" id="CHEBI:136912"/>
        <dbReference type="ChEBI" id="CHEBI:140656"/>
        <dbReference type="ChEBI" id="CHEBI:140657"/>
        <dbReference type="ChEBI" id="CHEBI:140660"/>
        <dbReference type="EC" id="2.3.1.269"/>
    </reaction>
</comment>
<protein>
    <recommendedName>
        <fullName evidence="9">Apolipoprotein N-acyltransferase</fullName>
        <shortName evidence="9">ALP N-acyltransferase</shortName>
        <ecNumber evidence="9">2.3.1.269</ecNumber>
    </recommendedName>
</protein>
<dbReference type="AlphaFoldDB" id="A0A520MT31"/>
<keyword evidence="8 9" id="KW-0012">Acyltransferase</keyword>
<keyword evidence="11" id="KW-0449">Lipoprotein</keyword>
<dbReference type="GO" id="GO:0042158">
    <property type="term" value="P:lipoprotein biosynthetic process"/>
    <property type="evidence" value="ECO:0007669"/>
    <property type="project" value="UniProtKB-UniRule"/>
</dbReference>
<dbReference type="EMBL" id="SHBL01000008">
    <property type="protein sequence ID" value="RZO24381.1"/>
    <property type="molecule type" value="Genomic_DNA"/>
</dbReference>
<evidence type="ECO:0000313" key="12">
    <source>
        <dbReference type="Proteomes" id="UP000320146"/>
    </source>
</evidence>
<reference evidence="11 12" key="1">
    <citation type="submission" date="2019-02" db="EMBL/GenBank/DDBJ databases">
        <title>Prokaryotic population dynamics and viral predation in marine succession experiment using metagenomics: the confinement effect.</title>
        <authorList>
            <person name="Haro-Moreno J.M."/>
            <person name="Rodriguez-Valera F."/>
            <person name="Lopez-Perez M."/>
        </authorList>
    </citation>
    <scope>NUCLEOTIDE SEQUENCE [LARGE SCALE GENOMIC DNA]</scope>
    <source>
        <strain evidence="11">MED-G166</strain>
    </source>
</reference>
<dbReference type="Proteomes" id="UP000320146">
    <property type="component" value="Unassembled WGS sequence"/>
</dbReference>
<keyword evidence="3 9" id="KW-1003">Cell membrane</keyword>
<dbReference type="UniPathway" id="UPA00666"/>
<dbReference type="PROSITE" id="PS50263">
    <property type="entry name" value="CN_HYDROLASE"/>
    <property type="match status" value="1"/>
</dbReference>
<comment type="similarity">
    <text evidence="2 9">Belongs to the CN hydrolase family. Apolipoprotein N-acyltransferase subfamily.</text>
</comment>
<dbReference type="CDD" id="cd07571">
    <property type="entry name" value="ALP_N-acyl_transferase"/>
    <property type="match status" value="1"/>
</dbReference>
<feature type="transmembrane region" description="Helical" evidence="9">
    <location>
        <begin position="5"/>
        <end position="24"/>
    </location>
</feature>
<evidence type="ECO:0000256" key="8">
    <source>
        <dbReference type="ARBA" id="ARBA00023315"/>
    </source>
</evidence>
<dbReference type="InterPro" id="IPR036526">
    <property type="entry name" value="C-N_Hydrolase_sf"/>
</dbReference>
<evidence type="ECO:0000256" key="7">
    <source>
        <dbReference type="ARBA" id="ARBA00023136"/>
    </source>
</evidence>
<dbReference type="EC" id="2.3.1.269" evidence="9"/>